<feature type="region of interest" description="Disordered" evidence="1">
    <location>
        <begin position="226"/>
        <end position="297"/>
    </location>
</feature>
<keyword evidence="4" id="KW-1185">Reference proteome</keyword>
<comment type="caution">
    <text evidence="3">The sequence shown here is derived from an EMBL/GenBank/DDBJ whole genome shotgun (WGS) entry which is preliminary data.</text>
</comment>
<evidence type="ECO:0000313" key="3">
    <source>
        <dbReference type="EMBL" id="KAF9071504.1"/>
    </source>
</evidence>
<organism evidence="3 4">
    <name type="scientific">Rhodocollybia butyracea</name>
    <dbReference type="NCBI Taxonomy" id="206335"/>
    <lineage>
        <taxon>Eukaryota</taxon>
        <taxon>Fungi</taxon>
        <taxon>Dikarya</taxon>
        <taxon>Basidiomycota</taxon>
        <taxon>Agaricomycotina</taxon>
        <taxon>Agaricomycetes</taxon>
        <taxon>Agaricomycetidae</taxon>
        <taxon>Agaricales</taxon>
        <taxon>Marasmiineae</taxon>
        <taxon>Omphalotaceae</taxon>
        <taxon>Rhodocollybia</taxon>
    </lineage>
</organism>
<feature type="chain" id="PRO_5040283679" evidence="2">
    <location>
        <begin position="23"/>
        <end position="297"/>
    </location>
</feature>
<sequence length="297" mass="32932">MLIPHHWLGFILLAVLMSPACAVPLERRNVHYHMKLLNVNGLEVEKITSGAQEHLRISITSLAKEMGDGGVPTIDHSPHLLDMIPTFNPSAILYYGLEGGKHCSSSADKTTLVTCFGFVVSLPKDLDNLDLPVILFSAVISRTVDGNGLSSFQVFHQPLPAELTSEQLEKAKVLRDTVYSKFLVMFVPIHRWVILMAHGTRGDEAPDPVVKDAAAVLLRSRRRKAQKGTIPLQMERLRGGGTPVPKKEGDLEKAMEGLQIEKAPEKNRKRPLDHDVDKMQGLQFESGDKNGKKQKTR</sequence>
<protein>
    <submittedName>
        <fullName evidence="3">Uncharacterized protein</fullName>
    </submittedName>
</protein>
<name>A0A9P5PSI7_9AGAR</name>
<proteinExistence type="predicted"/>
<evidence type="ECO:0000313" key="4">
    <source>
        <dbReference type="Proteomes" id="UP000772434"/>
    </source>
</evidence>
<keyword evidence="2" id="KW-0732">Signal</keyword>
<feature type="compositionally biased region" description="Basic and acidic residues" evidence="1">
    <location>
        <begin position="262"/>
        <end position="278"/>
    </location>
</feature>
<evidence type="ECO:0000256" key="2">
    <source>
        <dbReference type="SAM" id="SignalP"/>
    </source>
</evidence>
<dbReference type="Proteomes" id="UP000772434">
    <property type="component" value="Unassembled WGS sequence"/>
</dbReference>
<feature type="signal peptide" evidence="2">
    <location>
        <begin position="1"/>
        <end position="22"/>
    </location>
</feature>
<dbReference type="AlphaFoldDB" id="A0A9P5PSI7"/>
<gene>
    <name evidence="3" type="ORF">BDP27DRAFT_1419068</name>
</gene>
<accession>A0A9P5PSI7</accession>
<dbReference type="EMBL" id="JADNRY010000032">
    <property type="protein sequence ID" value="KAF9071504.1"/>
    <property type="molecule type" value="Genomic_DNA"/>
</dbReference>
<feature type="compositionally biased region" description="Basic and acidic residues" evidence="1">
    <location>
        <begin position="245"/>
        <end position="255"/>
    </location>
</feature>
<reference evidence="3" key="1">
    <citation type="submission" date="2020-11" db="EMBL/GenBank/DDBJ databases">
        <authorList>
            <consortium name="DOE Joint Genome Institute"/>
            <person name="Ahrendt S."/>
            <person name="Riley R."/>
            <person name="Andreopoulos W."/>
            <person name="Labutti K."/>
            <person name="Pangilinan J."/>
            <person name="Ruiz-Duenas F.J."/>
            <person name="Barrasa J.M."/>
            <person name="Sanchez-Garcia M."/>
            <person name="Camarero S."/>
            <person name="Miyauchi S."/>
            <person name="Serrano A."/>
            <person name="Linde D."/>
            <person name="Babiker R."/>
            <person name="Drula E."/>
            <person name="Ayuso-Fernandez I."/>
            <person name="Pacheco R."/>
            <person name="Padilla G."/>
            <person name="Ferreira P."/>
            <person name="Barriuso J."/>
            <person name="Kellner H."/>
            <person name="Castanera R."/>
            <person name="Alfaro M."/>
            <person name="Ramirez L."/>
            <person name="Pisabarro A.G."/>
            <person name="Kuo A."/>
            <person name="Tritt A."/>
            <person name="Lipzen A."/>
            <person name="He G."/>
            <person name="Yan M."/>
            <person name="Ng V."/>
            <person name="Cullen D."/>
            <person name="Martin F."/>
            <person name="Rosso M.-N."/>
            <person name="Henrissat B."/>
            <person name="Hibbett D."/>
            <person name="Martinez A.T."/>
            <person name="Grigoriev I.V."/>
        </authorList>
    </citation>
    <scope>NUCLEOTIDE SEQUENCE</scope>
    <source>
        <strain evidence="3">AH 40177</strain>
    </source>
</reference>
<evidence type="ECO:0000256" key="1">
    <source>
        <dbReference type="SAM" id="MobiDB-lite"/>
    </source>
</evidence>